<dbReference type="AlphaFoldDB" id="A0A6G7YMD6"/>
<dbReference type="KEGG" id="spii:G7077_02250"/>
<evidence type="ECO:0000313" key="2">
    <source>
        <dbReference type="EMBL" id="QIK77910.1"/>
    </source>
</evidence>
<keyword evidence="3" id="KW-1185">Reference proteome</keyword>
<dbReference type="EMBL" id="CP049869">
    <property type="protein sequence ID" value="QIK77910.1"/>
    <property type="molecule type" value="Genomic_DNA"/>
</dbReference>
<protein>
    <submittedName>
        <fullName evidence="2">Uncharacterized protein</fullName>
    </submittedName>
</protein>
<dbReference type="RefSeq" id="WP_166410305.1">
    <property type="nucleotide sequence ID" value="NZ_CP049869.1"/>
</dbReference>
<feature type="region of interest" description="Disordered" evidence="1">
    <location>
        <begin position="31"/>
        <end position="50"/>
    </location>
</feature>
<evidence type="ECO:0000256" key="1">
    <source>
        <dbReference type="SAM" id="MobiDB-lite"/>
    </source>
</evidence>
<gene>
    <name evidence="2" type="ORF">G7077_02250</name>
</gene>
<reference evidence="2 3" key="1">
    <citation type="submission" date="2020-03" db="EMBL/GenBank/DDBJ databases">
        <title>Sphingomonas sp. nov., isolated from fish.</title>
        <authorList>
            <person name="Hyun D.-W."/>
            <person name="Bae J.-W."/>
        </authorList>
    </citation>
    <scope>NUCLEOTIDE SEQUENCE [LARGE SCALE GENOMIC DNA]</scope>
    <source>
        <strain evidence="2 3">HDW15B</strain>
    </source>
</reference>
<dbReference type="Proteomes" id="UP000503222">
    <property type="component" value="Chromosome"/>
</dbReference>
<evidence type="ECO:0000313" key="3">
    <source>
        <dbReference type="Proteomes" id="UP000503222"/>
    </source>
</evidence>
<name>A0A6G7YMD6_9SPHN</name>
<proteinExistence type="predicted"/>
<organism evidence="2 3">
    <name type="scientific">Sphingomonas piscis</name>
    <dbReference type="NCBI Taxonomy" id="2714943"/>
    <lineage>
        <taxon>Bacteria</taxon>
        <taxon>Pseudomonadati</taxon>
        <taxon>Pseudomonadota</taxon>
        <taxon>Alphaproteobacteria</taxon>
        <taxon>Sphingomonadales</taxon>
        <taxon>Sphingomonadaceae</taxon>
        <taxon>Sphingomonas</taxon>
    </lineage>
</organism>
<sequence length="50" mass="5509">MSGLEQIGLVLLILALLALPAIGTVVQRRVDKEADEAPVRSDRSDTRHER</sequence>
<accession>A0A6G7YMD6</accession>